<dbReference type="GO" id="GO:0046872">
    <property type="term" value="F:metal ion binding"/>
    <property type="evidence" value="ECO:0007669"/>
    <property type="project" value="UniProtKB-KW"/>
</dbReference>
<dbReference type="PANTHER" id="PTHR46470:SF2">
    <property type="entry name" value="GLYCERALDEHYDE 3-PHOSPHATE PHOSPHATASE"/>
    <property type="match status" value="1"/>
</dbReference>
<dbReference type="Pfam" id="PF00702">
    <property type="entry name" value="Hydrolase"/>
    <property type="match status" value="1"/>
</dbReference>
<evidence type="ECO:0000256" key="1">
    <source>
        <dbReference type="ARBA" id="ARBA00001946"/>
    </source>
</evidence>
<dbReference type="GO" id="GO:0044281">
    <property type="term" value="P:small molecule metabolic process"/>
    <property type="evidence" value="ECO:0007669"/>
    <property type="project" value="UniProtKB-ARBA"/>
</dbReference>
<dbReference type="NCBIfam" id="TIGR01549">
    <property type="entry name" value="HAD-SF-IA-v1"/>
    <property type="match status" value="1"/>
</dbReference>
<evidence type="ECO:0000256" key="4">
    <source>
        <dbReference type="ARBA" id="ARBA00022842"/>
    </source>
</evidence>
<organism evidence="5 6">
    <name type="scientific">Candidatus Schekmanbacteria bacterium RBG_13_48_7</name>
    <dbReference type="NCBI Taxonomy" id="1817878"/>
    <lineage>
        <taxon>Bacteria</taxon>
        <taxon>Candidatus Schekmaniibacteriota</taxon>
    </lineage>
</organism>
<comment type="caution">
    <text evidence="5">The sequence shown here is derived from an EMBL/GenBank/DDBJ whole genome shotgun (WGS) entry which is preliminary data.</text>
</comment>
<dbReference type="PANTHER" id="PTHR46470">
    <property type="entry name" value="N-ACYLNEURAMINATE-9-PHOSPHATASE"/>
    <property type="match status" value="1"/>
</dbReference>
<keyword evidence="3" id="KW-0378">Hydrolase</keyword>
<accession>A0A1F7RZN5</accession>
<proteinExistence type="predicted"/>
<keyword evidence="4" id="KW-0460">Magnesium</keyword>
<evidence type="ECO:0000313" key="6">
    <source>
        <dbReference type="Proteomes" id="UP000179266"/>
    </source>
</evidence>
<dbReference type="EMBL" id="MGDD01000107">
    <property type="protein sequence ID" value="OGL46900.1"/>
    <property type="molecule type" value="Genomic_DNA"/>
</dbReference>
<reference evidence="5 6" key="1">
    <citation type="journal article" date="2016" name="Nat. Commun.">
        <title>Thousands of microbial genomes shed light on interconnected biogeochemical processes in an aquifer system.</title>
        <authorList>
            <person name="Anantharaman K."/>
            <person name="Brown C.T."/>
            <person name="Hug L.A."/>
            <person name="Sharon I."/>
            <person name="Castelle C.J."/>
            <person name="Probst A.J."/>
            <person name="Thomas B.C."/>
            <person name="Singh A."/>
            <person name="Wilkins M.J."/>
            <person name="Karaoz U."/>
            <person name="Brodie E.L."/>
            <person name="Williams K.H."/>
            <person name="Hubbard S.S."/>
            <person name="Banfield J.F."/>
        </authorList>
    </citation>
    <scope>NUCLEOTIDE SEQUENCE [LARGE SCALE GENOMIC DNA]</scope>
</reference>
<evidence type="ECO:0008006" key="7">
    <source>
        <dbReference type="Google" id="ProtNLM"/>
    </source>
</evidence>
<dbReference type="AlphaFoldDB" id="A0A1F7RZN5"/>
<comment type="cofactor">
    <cofactor evidence="1">
        <name>Mg(2+)</name>
        <dbReference type="ChEBI" id="CHEBI:18420"/>
    </cofactor>
</comment>
<evidence type="ECO:0000313" key="5">
    <source>
        <dbReference type="EMBL" id="OGL46900.1"/>
    </source>
</evidence>
<gene>
    <name evidence="5" type="ORF">A2161_04980</name>
</gene>
<dbReference type="Proteomes" id="UP000179266">
    <property type="component" value="Unassembled WGS sequence"/>
</dbReference>
<dbReference type="InterPro" id="IPR036412">
    <property type="entry name" value="HAD-like_sf"/>
</dbReference>
<name>A0A1F7RZN5_9BACT</name>
<dbReference type="InterPro" id="IPR051400">
    <property type="entry name" value="HAD-like_hydrolase"/>
</dbReference>
<sequence>MEEIILSNYPPSPYAGAINAVKELSNHFHLGIVSDTGMTPGRVLRKLLQKNNILDYFCCFSFSDEVGYYKPDSRIFHHALSCLGVAPGEACHIGDFIHTDIRGAKQIGMGAILIGNSAIEEFSVDLPDFRAGSYEEILDYFMKYR</sequence>
<protein>
    <recommendedName>
        <fullName evidence="7">Haloacid dehalogenase</fullName>
    </recommendedName>
</protein>
<dbReference type="InterPro" id="IPR023214">
    <property type="entry name" value="HAD_sf"/>
</dbReference>
<evidence type="ECO:0000256" key="3">
    <source>
        <dbReference type="ARBA" id="ARBA00022801"/>
    </source>
</evidence>
<dbReference type="GO" id="GO:0016791">
    <property type="term" value="F:phosphatase activity"/>
    <property type="evidence" value="ECO:0007669"/>
    <property type="project" value="TreeGrafter"/>
</dbReference>
<dbReference type="InterPro" id="IPR006439">
    <property type="entry name" value="HAD-SF_hydro_IA"/>
</dbReference>
<dbReference type="Gene3D" id="3.40.50.1000">
    <property type="entry name" value="HAD superfamily/HAD-like"/>
    <property type="match status" value="1"/>
</dbReference>
<dbReference type="SUPFAM" id="SSF56784">
    <property type="entry name" value="HAD-like"/>
    <property type="match status" value="1"/>
</dbReference>
<evidence type="ECO:0000256" key="2">
    <source>
        <dbReference type="ARBA" id="ARBA00022723"/>
    </source>
</evidence>
<keyword evidence="2" id="KW-0479">Metal-binding</keyword>